<evidence type="ECO:0000313" key="8">
    <source>
        <dbReference type="EMBL" id="MFL0160871.1"/>
    </source>
</evidence>
<sequence length="413" mass="47134">MISFQEFSLDNGLRVIVHEDPSTTLAVMDVIYDVGSRDEDPSRTGFAHLFEHLMFGGSENIPNYDTPLQRVGGENNAFTTPDLTNYYISLPYQNLETAFWLESDRMKQLAFNPNSLEVQRKVVIEEFKQRYLNQPYGDLWLKFRPLIYQQHPYRWATIGADIKHIEDATLEDVKAFFYQHYVPANAVLVVAGRVKFDEVKALAEKWFGPILGGVKPVRQLVQEAVQQENRKMEISANVPSNRIYKAYPMVGRYQPGFHAIDMLADLMGRGESSYLYEHLVQNKRIFDSLNAHQMGSDDPGILVIQGQVCEGVDIEVADQALEELIQEFVQSGIVEKALQKVKNQAEASLVFMEVEVLNRAMNLAMAANAGDPNWVNTEAEKIQAVSLEEVQSWAKRLFIDGKSNTLWYRKEKK</sequence>
<feature type="domain" description="Peptidase M16 C-terminal" evidence="7">
    <location>
        <begin position="168"/>
        <end position="344"/>
    </location>
</feature>
<dbReference type="Pfam" id="PF00675">
    <property type="entry name" value="Peptidase_M16"/>
    <property type="match status" value="1"/>
</dbReference>
<dbReference type="PANTHER" id="PTHR43690">
    <property type="entry name" value="NARDILYSIN"/>
    <property type="match status" value="1"/>
</dbReference>
<dbReference type="EMBL" id="JBEWZH010000001">
    <property type="protein sequence ID" value="MFL0160871.1"/>
    <property type="molecule type" value="Genomic_DNA"/>
</dbReference>
<protein>
    <submittedName>
        <fullName evidence="8">Pitrilysin family protein</fullName>
    </submittedName>
</protein>
<evidence type="ECO:0000256" key="3">
    <source>
        <dbReference type="ARBA" id="ARBA00022801"/>
    </source>
</evidence>
<evidence type="ECO:0000256" key="2">
    <source>
        <dbReference type="ARBA" id="ARBA00022670"/>
    </source>
</evidence>
<keyword evidence="2" id="KW-0645">Protease</keyword>
<gene>
    <name evidence="8" type="ORF">U0R11_00555</name>
</gene>
<evidence type="ECO:0000259" key="7">
    <source>
        <dbReference type="Pfam" id="PF05193"/>
    </source>
</evidence>
<dbReference type="Gene3D" id="3.30.830.10">
    <property type="entry name" value="Metalloenzyme, LuxS/M16 peptidase-like"/>
    <property type="match status" value="2"/>
</dbReference>
<dbReference type="Pfam" id="PF05193">
    <property type="entry name" value="Peptidase_M16_C"/>
    <property type="match status" value="1"/>
</dbReference>
<dbReference type="InterPro" id="IPR011765">
    <property type="entry name" value="Pept_M16_N"/>
</dbReference>
<comment type="similarity">
    <text evidence="1">Belongs to the peptidase M16 family.</text>
</comment>
<evidence type="ECO:0000256" key="4">
    <source>
        <dbReference type="ARBA" id="ARBA00022833"/>
    </source>
</evidence>
<dbReference type="Proteomes" id="UP001623558">
    <property type="component" value="Unassembled WGS sequence"/>
</dbReference>
<comment type="caution">
    <text evidence="8">The sequence shown here is derived from an EMBL/GenBank/DDBJ whole genome shotgun (WGS) entry which is preliminary data.</text>
</comment>
<evidence type="ECO:0000313" key="9">
    <source>
        <dbReference type="Proteomes" id="UP001623558"/>
    </source>
</evidence>
<keyword evidence="3" id="KW-0378">Hydrolase</keyword>
<organism evidence="8 9">
    <name type="scientific">Aquirufa salirivi</name>
    <dbReference type="NCBI Taxonomy" id="3104729"/>
    <lineage>
        <taxon>Bacteria</taxon>
        <taxon>Pseudomonadati</taxon>
        <taxon>Bacteroidota</taxon>
        <taxon>Cytophagia</taxon>
        <taxon>Cytophagales</taxon>
        <taxon>Flectobacillaceae</taxon>
        <taxon>Aquirufa</taxon>
    </lineage>
</organism>
<keyword evidence="4" id="KW-0862">Zinc</keyword>
<dbReference type="SUPFAM" id="SSF63411">
    <property type="entry name" value="LuxS/MPP-like metallohydrolase"/>
    <property type="match status" value="2"/>
</dbReference>
<accession>A0ABW8RQL5</accession>
<feature type="domain" description="Peptidase M16 N-terminal" evidence="6">
    <location>
        <begin position="14"/>
        <end position="128"/>
    </location>
</feature>
<keyword evidence="5" id="KW-0482">Metalloprotease</keyword>
<dbReference type="InterPro" id="IPR050626">
    <property type="entry name" value="Peptidase_M16"/>
</dbReference>
<reference evidence="8 9" key="1">
    <citation type="submission" date="2024-07" db="EMBL/GenBank/DDBJ databases">
        <authorList>
            <person name="Pitt A."/>
            <person name="Hahn M.W."/>
        </authorList>
    </citation>
    <scope>NUCLEOTIDE SEQUENCE [LARGE SCALE GENOMIC DNA]</scope>
    <source>
        <strain evidence="8 9">1-SAACH-A3</strain>
    </source>
</reference>
<dbReference type="RefSeq" id="WP_406749313.1">
    <property type="nucleotide sequence ID" value="NZ_JBEWZH010000001.1"/>
</dbReference>
<dbReference type="InterPro" id="IPR007863">
    <property type="entry name" value="Peptidase_M16_C"/>
</dbReference>
<evidence type="ECO:0000256" key="5">
    <source>
        <dbReference type="ARBA" id="ARBA00023049"/>
    </source>
</evidence>
<evidence type="ECO:0000259" key="6">
    <source>
        <dbReference type="Pfam" id="PF00675"/>
    </source>
</evidence>
<proteinExistence type="inferred from homology"/>
<keyword evidence="9" id="KW-1185">Reference proteome</keyword>
<evidence type="ECO:0000256" key="1">
    <source>
        <dbReference type="ARBA" id="ARBA00007261"/>
    </source>
</evidence>
<dbReference type="InterPro" id="IPR011249">
    <property type="entry name" value="Metalloenz_LuxS/M16"/>
</dbReference>
<name>A0ABW8RQL5_9BACT</name>
<dbReference type="PANTHER" id="PTHR43690:SF17">
    <property type="entry name" value="PROTEIN YHJJ"/>
    <property type="match status" value="1"/>
</dbReference>